<dbReference type="EnsemblPlants" id="OBART03G23040.3">
    <property type="protein sequence ID" value="OBART03G23040.3"/>
    <property type="gene ID" value="OBART03G23040"/>
</dbReference>
<evidence type="ECO:0000313" key="1">
    <source>
        <dbReference type="EnsemblPlants" id="OBART03G23040.4"/>
    </source>
</evidence>
<proteinExistence type="predicted"/>
<reference evidence="1" key="1">
    <citation type="journal article" date="2009" name="Rice">
        <title>De Novo Next Generation Sequencing of Plant Genomes.</title>
        <authorList>
            <person name="Rounsley S."/>
            <person name="Marri P.R."/>
            <person name="Yu Y."/>
            <person name="He R."/>
            <person name="Sisneros N."/>
            <person name="Goicoechea J.L."/>
            <person name="Lee S.J."/>
            <person name="Angelova A."/>
            <person name="Kudrna D."/>
            <person name="Luo M."/>
            <person name="Affourtit J."/>
            <person name="Desany B."/>
            <person name="Knight J."/>
            <person name="Niazi F."/>
            <person name="Egholm M."/>
            <person name="Wing R.A."/>
        </authorList>
    </citation>
    <scope>NUCLEOTIDE SEQUENCE [LARGE SCALE GENOMIC DNA]</scope>
    <source>
        <strain evidence="1">IRGC 105608</strain>
    </source>
</reference>
<evidence type="ECO:0000313" key="2">
    <source>
        <dbReference type="Proteomes" id="UP000026960"/>
    </source>
</evidence>
<keyword evidence="2" id="KW-1185">Reference proteome</keyword>
<protein>
    <submittedName>
        <fullName evidence="1">Uncharacterized protein</fullName>
    </submittedName>
</protein>
<dbReference type="AlphaFoldDB" id="A0A0D3FKD2"/>
<organism evidence="1">
    <name type="scientific">Oryza barthii</name>
    <dbReference type="NCBI Taxonomy" id="65489"/>
    <lineage>
        <taxon>Eukaryota</taxon>
        <taxon>Viridiplantae</taxon>
        <taxon>Streptophyta</taxon>
        <taxon>Embryophyta</taxon>
        <taxon>Tracheophyta</taxon>
        <taxon>Spermatophyta</taxon>
        <taxon>Magnoliopsida</taxon>
        <taxon>Liliopsida</taxon>
        <taxon>Poales</taxon>
        <taxon>Poaceae</taxon>
        <taxon>BOP clade</taxon>
        <taxon>Oryzoideae</taxon>
        <taxon>Oryzeae</taxon>
        <taxon>Oryzinae</taxon>
        <taxon>Oryza</taxon>
    </lineage>
</organism>
<dbReference type="Proteomes" id="UP000026960">
    <property type="component" value="Chromosome 3"/>
</dbReference>
<accession>A0A0D3FKD2</accession>
<dbReference type="Gramene" id="OBART03G23040.4">
    <property type="protein sequence ID" value="OBART03G23040.4"/>
    <property type="gene ID" value="OBART03G23040"/>
</dbReference>
<sequence length="174" mass="19664">MEPTSSPSGAAVKLHRCHRSRRLELHNQLGLTMVNRLLPSAHFHGQCSKLYIRTYCKARSAAVNRCNEDKFVWPMEHATLQSLPPAATLTNAKVAPAKRNFIMHREYLVELLLVAWVNELITSIGINQVHVPSGTTKEKFMTTKFIPDNHCLVDKVTATLRETGLQSSNLISWY</sequence>
<dbReference type="EnsemblPlants" id="OBART03G23040.4">
    <property type="protein sequence ID" value="OBART03G23040.4"/>
    <property type="gene ID" value="OBART03G23040"/>
</dbReference>
<reference evidence="1" key="2">
    <citation type="submission" date="2015-03" db="UniProtKB">
        <authorList>
            <consortium name="EnsemblPlants"/>
        </authorList>
    </citation>
    <scope>IDENTIFICATION</scope>
</reference>
<dbReference type="Gramene" id="OBART03G23040.3">
    <property type="protein sequence ID" value="OBART03G23040.3"/>
    <property type="gene ID" value="OBART03G23040"/>
</dbReference>
<name>A0A0D3FKD2_9ORYZ</name>
<dbReference type="HOGENOM" id="CLU_1542416_0_0_1"/>